<dbReference type="InterPro" id="IPR020846">
    <property type="entry name" value="MFS_dom"/>
</dbReference>
<evidence type="ECO:0000259" key="9">
    <source>
        <dbReference type="PROSITE" id="PS50850"/>
    </source>
</evidence>
<feature type="transmembrane region" description="Helical" evidence="8">
    <location>
        <begin position="322"/>
        <end position="343"/>
    </location>
</feature>
<dbReference type="GO" id="GO:0016020">
    <property type="term" value="C:membrane"/>
    <property type="evidence" value="ECO:0007669"/>
    <property type="project" value="UniProtKB-SubCell"/>
</dbReference>
<accession>A0A6A5QJL0</accession>
<evidence type="ECO:0000256" key="1">
    <source>
        <dbReference type="ARBA" id="ARBA00004141"/>
    </source>
</evidence>
<feature type="transmembrane region" description="Helical" evidence="8">
    <location>
        <begin position="135"/>
        <end position="155"/>
    </location>
</feature>
<keyword evidence="6 8" id="KW-0472">Membrane</keyword>
<feature type="transmembrane region" description="Helical" evidence="8">
    <location>
        <begin position="102"/>
        <end position="123"/>
    </location>
</feature>
<dbReference type="NCBIfam" id="TIGR00879">
    <property type="entry name" value="SP"/>
    <property type="match status" value="1"/>
</dbReference>
<dbReference type="InterPro" id="IPR036259">
    <property type="entry name" value="MFS_trans_sf"/>
</dbReference>
<feature type="transmembrane region" description="Helical" evidence="8">
    <location>
        <begin position="167"/>
        <end position="188"/>
    </location>
</feature>
<keyword evidence="4 8" id="KW-0812">Transmembrane</keyword>
<evidence type="ECO:0000256" key="3">
    <source>
        <dbReference type="ARBA" id="ARBA00022448"/>
    </source>
</evidence>
<dbReference type="EMBL" id="ML979136">
    <property type="protein sequence ID" value="KAF1915643.1"/>
    <property type="molecule type" value="Genomic_DNA"/>
</dbReference>
<feature type="transmembrane region" description="Helical" evidence="8">
    <location>
        <begin position="48"/>
        <end position="70"/>
    </location>
</feature>
<organism evidence="10 11">
    <name type="scientific">Ampelomyces quisqualis</name>
    <name type="common">Powdery mildew agent</name>
    <dbReference type="NCBI Taxonomy" id="50730"/>
    <lineage>
        <taxon>Eukaryota</taxon>
        <taxon>Fungi</taxon>
        <taxon>Dikarya</taxon>
        <taxon>Ascomycota</taxon>
        <taxon>Pezizomycotina</taxon>
        <taxon>Dothideomycetes</taxon>
        <taxon>Pleosporomycetidae</taxon>
        <taxon>Pleosporales</taxon>
        <taxon>Pleosporineae</taxon>
        <taxon>Phaeosphaeriaceae</taxon>
        <taxon>Ampelomyces</taxon>
    </lineage>
</organism>
<comment type="subcellular location">
    <subcellularLocation>
        <location evidence="1">Membrane</location>
        <topology evidence="1">Multi-pass membrane protein</topology>
    </subcellularLocation>
</comment>
<keyword evidence="3 7" id="KW-0813">Transport</keyword>
<gene>
    <name evidence="10" type="ORF">BDU57DRAFT_279330</name>
</gene>
<evidence type="ECO:0000256" key="4">
    <source>
        <dbReference type="ARBA" id="ARBA00022692"/>
    </source>
</evidence>
<feature type="transmembrane region" description="Helical" evidence="8">
    <location>
        <begin position="355"/>
        <end position="375"/>
    </location>
</feature>
<dbReference type="OrthoDB" id="6612291at2759"/>
<feature type="transmembrane region" description="Helical" evidence="8">
    <location>
        <begin position="293"/>
        <end position="313"/>
    </location>
</feature>
<dbReference type="Pfam" id="PF00083">
    <property type="entry name" value="Sugar_tr"/>
    <property type="match status" value="1"/>
</dbReference>
<evidence type="ECO:0000256" key="5">
    <source>
        <dbReference type="ARBA" id="ARBA00022989"/>
    </source>
</evidence>
<protein>
    <submittedName>
        <fullName evidence="10">General substrate transporter</fullName>
    </submittedName>
</protein>
<dbReference type="GO" id="GO:0005351">
    <property type="term" value="F:carbohydrate:proton symporter activity"/>
    <property type="evidence" value="ECO:0007669"/>
    <property type="project" value="TreeGrafter"/>
</dbReference>
<evidence type="ECO:0000313" key="10">
    <source>
        <dbReference type="EMBL" id="KAF1915643.1"/>
    </source>
</evidence>
<dbReference type="PANTHER" id="PTHR48022:SF9">
    <property type="entry name" value="MAJOR FACILITATOR SUPERFAMILY (MFS) PROFILE DOMAIN-CONTAINING PROTEIN"/>
    <property type="match status" value="1"/>
</dbReference>
<dbReference type="Gene3D" id="1.20.1250.20">
    <property type="entry name" value="MFS general substrate transporter like domains"/>
    <property type="match status" value="1"/>
</dbReference>
<dbReference type="PRINTS" id="PR00171">
    <property type="entry name" value="SUGRTRNSPORT"/>
</dbReference>
<dbReference type="InterPro" id="IPR050360">
    <property type="entry name" value="MFS_Sugar_Transporters"/>
</dbReference>
<name>A0A6A5QJL0_AMPQU</name>
<proteinExistence type="inferred from homology"/>
<dbReference type="FunFam" id="1.20.1250.20:FF:000090">
    <property type="entry name" value="MFS sugar transporter, putative"/>
    <property type="match status" value="1"/>
</dbReference>
<evidence type="ECO:0000313" key="11">
    <source>
        <dbReference type="Proteomes" id="UP000800096"/>
    </source>
</evidence>
<dbReference type="InterPro" id="IPR005829">
    <property type="entry name" value="Sugar_transporter_CS"/>
</dbReference>
<dbReference type="PANTHER" id="PTHR48022">
    <property type="entry name" value="PLASTIDIC GLUCOSE TRANSPORTER 4"/>
    <property type="match status" value="1"/>
</dbReference>
<feature type="transmembrane region" description="Helical" evidence="8">
    <location>
        <begin position="255"/>
        <end position="273"/>
    </location>
</feature>
<evidence type="ECO:0000256" key="6">
    <source>
        <dbReference type="ARBA" id="ARBA00023136"/>
    </source>
</evidence>
<evidence type="ECO:0000256" key="2">
    <source>
        <dbReference type="ARBA" id="ARBA00010992"/>
    </source>
</evidence>
<reference evidence="10" key="1">
    <citation type="journal article" date="2020" name="Stud. Mycol.">
        <title>101 Dothideomycetes genomes: a test case for predicting lifestyles and emergence of pathogens.</title>
        <authorList>
            <person name="Haridas S."/>
            <person name="Albert R."/>
            <person name="Binder M."/>
            <person name="Bloem J."/>
            <person name="Labutti K."/>
            <person name="Salamov A."/>
            <person name="Andreopoulos B."/>
            <person name="Baker S."/>
            <person name="Barry K."/>
            <person name="Bills G."/>
            <person name="Bluhm B."/>
            <person name="Cannon C."/>
            <person name="Castanera R."/>
            <person name="Culley D."/>
            <person name="Daum C."/>
            <person name="Ezra D."/>
            <person name="Gonzalez J."/>
            <person name="Henrissat B."/>
            <person name="Kuo A."/>
            <person name="Liang C."/>
            <person name="Lipzen A."/>
            <person name="Lutzoni F."/>
            <person name="Magnuson J."/>
            <person name="Mondo S."/>
            <person name="Nolan M."/>
            <person name="Ohm R."/>
            <person name="Pangilinan J."/>
            <person name="Park H.-J."/>
            <person name="Ramirez L."/>
            <person name="Alfaro M."/>
            <person name="Sun H."/>
            <person name="Tritt A."/>
            <person name="Yoshinaga Y."/>
            <person name="Zwiers L.-H."/>
            <person name="Turgeon B."/>
            <person name="Goodwin S."/>
            <person name="Spatafora J."/>
            <person name="Crous P."/>
            <person name="Grigoriev I."/>
        </authorList>
    </citation>
    <scope>NUCLEOTIDE SEQUENCE</scope>
    <source>
        <strain evidence="10">HMLAC05119</strain>
    </source>
</reference>
<feature type="domain" description="Major facilitator superfamily (MFS) profile" evidence="9">
    <location>
        <begin position="9"/>
        <end position="441"/>
    </location>
</feature>
<keyword evidence="5 8" id="KW-1133">Transmembrane helix</keyword>
<sequence length="488" mass="53711">MGHAITTFSAIFLAIGGFLFGYDSGIITSTIALPTFKEFFKDPSDTTIGGIVSAFQGGAIAGTIFNMLFADVLGRRWTIMVGSLVSVLGSSLQAGATNMAMLIIGRFIGGIAVGQLTSTIPMYAGELSIPKYRGIMSGLLQWMLGWGFFVAQWLGYGCSFNSTEFSWRFPLAFQNVPGLILVGGVMFLNESPRWLMEKDRHEEAIASLKDLRKGTDDELIDLEFREIRDVIMADRALGNIRWTSILTKPTWRKRLLLGCGVQAFGPLSGINVINYYGPRIYEILGISTRESLLIIGIQGGLSIVWCTIALALLDRVGRVKPLIVSAAGLGAALLVNAVQGQYLDINNAAQLRSMVAMNFVFSFFYTPLGIISWVYPAEIFPVECRALGNAITTFTNWTVNLIFAQFSPQALTSLEFKYFYVFFVFNVTACVCYWVFYPETKGRSLEQMDQLFGDQLVPHALQDPEAAAAAVEKDEKLHTEVYKSGSIA</sequence>
<dbReference type="Proteomes" id="UP000800096">
    <property type="component" value="Unassembled WGS sequence"/>
</dbReference>
<evidence type="ECO:0000256" key="8">
    <source>
        <dbReference type="SAM" id="Phobius"/>
    </source>
</evidence>
<comment type="similarity">
    <text evidence="2 7">Belongs to the major facilitator superfamily. Sugar transporter (TC 2.A.1.1) family.</text>
</comment>
<feature type="transmembrane region" description="Helical" evidence="8">
    <location>
        <begin position="77"/>
        <end position="96"/>
    </location>
</feature>
<dbReference type="SUPFAM" id="SSF103473">
    <property type="entry name" value="MFS general substrate transporter"/>
    <property type="match status" value="1"/>
</dbReference>
<keyword evidence="11" id="KW-1185">Reference proteome</keyword>
<dbReference type="PROSITE" id="PS50850">
    <property type="entry name" value="MFS"/>
    <property type="match status" value="1"/>
</dbReference>
<dbReference type="InterPro" id="IPR003663">
    <property type="entry name" value="Sugar/inositol_transpt"/>
</dbReference>
<dbReference type="AlphaFoldDB" id="A0A6A5QJL0"/>
<feature type="transmembrane region" description="Helical" evidence="8">
    <location>
        <begin position="387"/>
        <end position="406"/>
    </location>
</feature>
<dbReference type="InterPro" id="IPR005828">
    <property type="entry name" value="MFS_sugar_transport-like"/>
</dbReference>
<evidence type="ECO:0000256" key="7">
    <source>
        <dbReference type="RuleBase" id="RU003346"/>
    </source>
</evidence>
<dbReference type="PROSITE" id="PS00217">
    <property type="entry name" value="SUGAR_TRANSPORT_2"/>
    <property type="match status" value="1"/>
</dbReference>
<feature type="transmembrane region" description="Helical" evidence="8">
    <location>
        <begin position="418"/>
        <end position="437"/>
    </location>
</feature>